<dbReference type="NCBIfam" id="NF001453">
    <property type="entry name" value="PRK00312.1"/>
    <property type="match status" value="1"/>
</dbReference>
<dbReference type="InterPro" id="IPR000682">
    <property type="entry name" value="PCMT"/>
</dbReference>
<gene>
    <name evidence="7" type="primary">pcm</name>
    <name evidence="8" type="ORF">B6S09_04315</name>
    <name evidence="9" type="ORF">LY04_00893</name>
</gene>
<comment type="catalytic activity">
    <reaction evidence="7">
        <text>[protein]-L-isoaspartate + S-adenosyl-L-methionine = [protein]-L-isoaspartate alpha-methyl ester + S-adenosyl-L-homocysteine</text>
        <dbReference type="Rhea" id="RHEA:12705"/>
        <dbReference type="Rhea" id="RHEA-COMP:12143"/>
        <dbReference type="Rhea" id="RHEA-COMP:12144"/>
        <dbReference type="ChEBI" id="CHEBI:57856"/>
        <dbReference type="ChEBI" id="CHEBI:59789"/>
        <dbReference type="ChEBI" id="CHEBI:90596"/>
        <dbReference type="ChEBI" id="CHEBI:90598"/>
        <dbReference type="EC" id="2.1.1.77"/>
    </reaction>
</comment>
<dbReference type="OrthoDB" id="9810066at2"/>
<keyword evidence="6 7" id="KW-0949">S-adenosyl-L-methionine</keyword>
<evidence type="ECO:0000256" key="3">
    <source>
        <dbReference type="ARBA" id="ARBA00022490"/>
    </source>
</evidence>
<comment type="subcellular location">
    <subcellularLocation>
        <location evidence="1 7">Cytoplasm</location>
    </subcellularLocation>
</comment>
<dbReference type="PANTHER" id="PTHR11579:SF0">
    <property type="entry name" value="PROTEIN-L-ISOASPARTATE(D-ASPARTATE) O-METHYLTRANSFERASE"/>
    <property type="match status" value="1"/>
</dbReference>
<evidence type="ECO:0000256" key="5">
    <source>
        <dbReference type="ARBA" id="ARBA00022679"/>
    </source>
</evidence>
<dbReference type="HAMAP" id="MF_00090">
    <property type="entry name" value="PIMT"/>
    <property type="match status" value="1"/>
</dbReference>
<evidence type="ECO:0000313" key="10">
    <source>
        <dbReference type="Proteomes" id="UP000243640"/>
    </source>
</evidence>
<dbReference type="FunFam" id="3.40.50.150:FF:000010">
    <property type="entry name" value="Protein-L-isoaspartate O-methyltransferase"/>
    <property type="match status" value="1"/>
</dbReference>
<dbReference type="InterPro" id="IPR029063">
    <property type="entry name" value="SAM-dependent_MTases_sf"/>
</dbReference>
<evidence type="ECO:0000256" key="2">
    <source>
        <dbReference type="ARBA" id="ARBA00005369"/>
    </source>
</evidence>
<evidence type="ECO:0000256" key="1">
    <source>
        <dbReference type="ARBA" id="ARBA00004496"/>
    </source>
</evidence>
<dbReference type="Gene3D" id="3.40.50.150">
    <property type="entry name" value="Vaccinia Virus protein VP39"/>
    <property type="match status" value="1"/>
</dbReference>
<dbReference type="GO" id="GO:0032259">
    <property type="term" value="P:methylation"/>
    <property type="evidence" value="ECO:0007669"/>
    <property type="project" value="UniProtKB-KW"/>
</dbReference>
<dbReference type="NCBIfam" id="TIGR00080">
    <property type="entry name" value="pimt"/>
    <property type="match status" value="1"/>
</dbReference>
<evidence type="ECO:0000256" key="6">
    <source>
        <dbReference type="ARBA" id="ARBA00022691"/>
    </source>
</evidence>
<dbReference type="PANTHER" id="PTHR11579">
    <property type="entry name" value="PROTEIN-L-ISOASPARTATE O-METHYLTRANSFERASE"/>
    <property type="match status" value="1"/>
</dbReference>
<accession>A0A235CM43</accession>
<dbReference type="PROSITE" id="PS01279">
    <property type="entry name" value="PCMT"/>
    <property type="match status" value="1"/>
</dbReference>
<evidence type="ECO:0000313" key="9">
    <source>
        <dbReference type="EMBL" id="TDW61358.1"/>
    </source>
</evidence>
<dbReference type="EMBL" id="SODO01000002">
    <property type="protein sequence ID" value="TDW61358.1"/>
    <property type="molecule type" value="Genomic_DNA"/>
</dbReference>
<proteinExistence type="inferred from homology"/>
<evidence type="ECO:0000313" key="11">
    <source>
        <dbReference type="Proteomes" id="UP000295058"/>
    </source>
</evidence>
<evidence type="ECO:0000313" key="8">
    <source>
        <dbReference type="EMBL" id="OYD25444.1"/>
    </source>
</evidence>
<feature type="active site" evidence="7">
    <location>
        <position position="64"/>
    </location>
</feature>
<keyword evidence="5 7" id="KW-0808">Transferase</keyword>
<dbReference type="GO" id="GO:0005737">
    <property type="term" value="C:cytoplasm"/>
    <property type="evidence" value="ECO:0007669"/>
    <property type="project" value="UniProtKB-SubCell"/>
</dbReference>
<reference evidence="8 10" key="1">
    <citation type="submission" date="2017-08" db="EMBL/GenBank/DDBJ databases">
        <title>Draft Genome Sequence of the Marine Bacterium Oceanimonas baumannii ATCC 700832.</title>
        <authorList>
            <person name="Mcclelland W.D."/>
            <person name="Brennan M.A."/>
            <person name="Trachtenberg A.M."/>
            <person name="Maclea K.S."/>
        </authorList>
    </citation>
    <scope>NUCLEOTIDE SEQUENCE [LARGE SCALE GENOMIC DNA]</scope>
    <source>
        <strain evidence="8 10">ATCC 700832</strain>
    </source>
</reference>
<evidence type="ECO:0000256" key="7">
    <source>
        <dbReference type="HAMAP-Rule" id="MF_00090"/>
    </source>
</evidence>
<dbReference type="Proteomes" id="UP000243640">
    <property type="component" value="Unassembled WGS sequence"/>
</dbReference>
<evidence type="ECO:0000256" key="4">
    <source>
        <dbReference type="ARBA" id="ARBA00022603"/>
    </source>
</evidence>
<dbReference type="Proteomes" id="UP000295058">
    <property type="component" value="Unassembled WGS sequence"/>
</dbReference>
<comment type="caution">
    <text evidence="8">The sequence shown here is derived from an EMBL/GenBank/DDBJ whole genome shotgun (WGS) entry which is preliminary data.</text>
</comment>
<keyword evidence="11" id="KW-1185">Reference proteome</keyword>
<organism evidence="8 10">
    <name type="scientific">Oceanimonas baumannii</name>
    <dbReference type="NCBI Taxonomy" id="129578"/>
    <lineage>
        <taxon>Bacteria</taxon>
        <taxon>Pseudomonadati</taxon>
        <taxon>Pseudomonadota</taxon>
        <taxon>Gammaproteobacteria</taxon>
        <taxon>Aeromonadales</taxon>
        <taxon>Aeromonadaceae</taxon>
        <taxon>Oceanimonas</taxon>
    </lineage>
</organism>
<dbReference type="RefSeq" id="WP_094277273.1">
    <property type="nucleotide sequence ID" value="NZ_JBLWZI010000002.1"/>
</dbReference>
<dbReference type="EC" id="2.1.1.77" evidence="7"/>
<protein>
    <recommendedName>
        <fullName evidence="7">Protein-L-isoaspartate O-methyltransferase</fullName>
        <ecNumber evidence="7">2.1.1.77</ecNumber>
    </recommendedName>
    <alternativeName>
        <fullName evidence="7">L-isoaspartyl protein carboxyl methyltransferase</fullName>
    </alternativeName>
    <alternativeName>
        <fullName evidence="7">Protein L-isoaspartyl methyltransferase</fullName>
    </alternativeName>
    <alternativeName>
        <fullName evidence="7">Protein-beta-aspartate methyltransferase</fullName>
        <shortName evidence="7">PIMT</shortName>
    </alternativeName>
</protein>
<keyword evidence="4 7" id="KW-0489">Methyltransferase</keyword>
<dbReference type="CDD" id="cd02440">
    <property type="entry name" value="AdoMet_MTases"/>
    <property type="match status" value="1"/>
</dbReference>
<comment type="function">
    <text evidence="7">Catalyzes the methyl esterification of L-isoaspartyl residues in peptides and proteins that result from spontaneous decomposition of normal L-aspartyl and L-asparaginyl residues. It plays a role in the repair and/or degradation of damaged proteins.</text>
</comment>
<name>A0A235CM43_9GAMM</name>
<dbReference type="AlphaFoldDB" id="A0A235CM43"/>
<sequence>MWSKDVRTLAGEQLYRLLKQQGIRNERVLKAITGLPRNEFVDEAMSHKAWDNSALPIGFGQTISQPYIVARMTEALLQGTQLRRVLEIGTGSGFQTAVLAQLVDEVYTIERIKPLQYQARRRLQRLDLHNVRTKHGDGWQGWASKAPFDAIIVTAAASSVPAALLEQLADGGRMVIPVGGMHQTLWLYQRQGDDMVRTELEAVRFVPLIQGDLE</sequence>
<comment type="similarity">
    <text evidence="2 7">Belongs to the methyltransferase superfamily. L-isoaspartyl/D-aspartyl protein methyltransferase family.</text>
</comment>
<dbReference type="GO" id="GO:0004719">
    <property type="term" value="F:protein-L-isoaspartate (D-aspartate) O-methyltransferase activity"/>
    <property type="evidence" value="ECO:0007669"/>
    <property type="project" value="UniProtKB-UniRule"/>
</dbReference>
<dbReference type="Pfam" id="PF01135">
    <property type="entry name" value="PCMT"/>
    <property type="match status" value="1"/>
</dbReference>
<dbReference type="EMBL" id="NQJF01000003">
    <property type="protein sequence ID" value="OYD25444.1"/>
    <property type="molecule type" value="Genomic_DNA"/>
</dbReference>
<dbReference type="GO" id="GO:0030091">
    <property type="term" value="P:protein repair"/>
    <property type="evidence" value="ECO:0007669"/>
    <property type="project" value="UniProtKB-UniRule"/>
</dbReference>
<dbReference type="SUPFAM" id="SSF53335">
    <property type="entry name" value="S-adenosyl-L-methionine-dependent methyltransferases"/>
    <property type="match status" value="1"/>
</dbReference>
<reference evidence="9 11" key="2">
    <citation type="submission" date="2019-03" db="EMBL/GenBank/DDBJ databases">
        <title>Genomic Encyclopedia of Archaeal and Bacterial Type Strains, Phase II (KMG-II): from individual species to whole genera.</title>
        <authorList>
            <person name="Goeker M."/>
        </authorList>
    </citation>
    <scope>NUCLEOTIDE SEQUENCE [LARGE SCALE GENOMIC DNA]</scope>
    <source>
        <strain evidence="9 11">DSM 15594</strain>
    </source>
</reference>
<keyword evidence="3 7" id="KW-0963">Cytoplasm</keyword>